<dbReference type="GO" id="GO:0004167">
    <property type="term" value="F:dopachrome isomerase activity"/>
    <property type="evidence" value="ECO:0007669"/>
    <property type="project" value="UniProtKB-EC"/>
</dbReference>
<keyword evidence="14" id="KW-1185">Reference proteome</keyword>
<dbReference type="PANTHER" id="PTHR11954">
    <property type="entry name" value="D-DOPACHROME DECARBOXYLASE"/>
    <property type="match status" value="1"/>
</dbReference>
<dbReference type="OrthoDB" id="255819at2759"/>
<dbReference type="EMBL" id="CBTN010000019">
    <property type="protein sequence ID" value="CDH53730.1"/>
    <property type="molecule type" value="Genomic_DNA"/>
</dbReference>
<reference evidence="13" key="1">
    <citation type="submission" date="2013-08" db="EMBL/GenBank/DDBJ databases">
        <title>Gene expansion shapes genome architecture in the human pathogen Lichtheimia corymbifera: an evolutionary genomics analysis in the ancient terrestrial Mucorales (Mucoromycotina).</title>
        <authorList>
            <person name="Schwartze V.U."/>
            <person name="Winter S."/>
            <person name="Shelest E."/>
            <person name="Marcet-Houben M."/>
            <person name="Horn F."/>
            <person name="Wehner S."/>
            <person name="Hoffmann K."/>
            <person name="Riege K."/>
            <person name="Sammeth M."/>
            <person name="Nowrousian M."/>
            <person name="Valiante V."/>
            <person name="Linde J."/>
            <person name="Jacobsen I.D."/>
            <person name="Marz M."/>
            <person name="Brakhage A.A."/>
            <person name="Gabaldon T."/>
            <person name="Bocker S."/>
            <person name="Voigt K."/>
        </authorList>
    </citation>
    <scope>NUCLEOTIDE SEQUENCE [LARGE SCALE GENOMIC DNA]</scope>
    <source>
        <strain evidence="13">FSU 9682</strain>
    </source>
</reference>
<dbReference type="GO" id="GO:0005615">
    <property type="term" value="C:extracellular space"/>
    <property type="evidence" value="ECO:0007669"/>
    <property type="project" value="UniProtKB-KW"/>
</dbReference>
<dbReference type="VEuPathDB" id="FungiDB:LCOR_05051.1"/>
<evidence type="ECO:0000256" key="1">
    <source>
        <dbReference type="ARBA" id="ARBA00004613"/>
    </source>
</evidence>
<evidence type="ECO:0000256" key="6">
    <source>
        <dbReference type="ARBA" id="ARBA00036735"/>
    </source>
</evidence>
<dbReference type="EC" id="5.3.2.1" evidence="9"/>
<evidence type="ECO:0000256" key="8">
    <source>
        <dbReference type="ARBA" id="ARBA00038932"/>
    </source>
</evidence>
<evidence type="ECO:0000256" key="7">
    <source>
        <dbReference type="ARBA" id="ARBA00036823"/>
    </source>
</evidence>
<keyword evidence="5" id="KW-0413">Isomerase</keyword>
<accession>A0A068RVH6</accession>
<evidence type="ECO:0000256" key="2">
    <source>
        <dbReference type="ARBA" id="ARBA00005851"/>
    </source>
</evidence>
<dbReference type="GO" id="GO:0050178">
    <property type="term" value="F:phenylpyruvate tautomerase activity"/>
    <property type="evidence" value="ECO:0007669"/>
    <property type="project" value="UniProtKB-EC"/>
</dbReference>
<evidence type="ECO:0000256" key="9">
    <source>
        <dbReference type="ARBA" id="ARBA00039086"/>
    </source>
</evidence>
<evidence type="ECO:0000256" key="4">
    <source>
        <dbReference type="ARBA" id="ARBA00022525"/>
    </source>
</evidence>
<dbReference type="PANTHER" id="PTHR11954:SF6">
    <property type="entry name" value="MACROPHAGE MIGRATION INHIBITORY FACTOR"/>
    <property type="match status" value="1"/>
</dbReference>
<evidence type="ECO:0000256" key="12">
    <source>
        <dbReference type="ARBA" id="ARBA00042730"/>
    </source>
</evidence>
<evidence type="ECO:0000256" key="10">
    <source>
        <dbReference type="ARBA" id="ARBA00041631"/>
    </source>
</evidence>
<dbReference type="InterPro" id="IPR014347">
    <property type="entry name" value="Tautomerase/MIF_sf"/>
</dbReference>
<evidence type="ECO:0000313" key="14">
    <source>
        <dbReference type="Proteomes" id="UP000027586"/>
    </source>
</evidence>
<dbReference type="EC" id="5.3.3.12" evidence="8"/>
<gene>
    <name evidence="13" type="ORF">LCOR_05051.1</name>
</gene>
<dbReference type="InterPro" id="IPR001398">
    <property type="entry name" value="Macrophage_inhib_fac"/>
</dbReference>
<sequence length="119" mass="12918">MPSLEIIAEQAPADLDAFCKNLSGLFSQCIGKPESYCMVIFTKVDRVYFAGASGAAFLAKITSIGNIDNDRNANLTKVIGQELEKELGISQERGYFFFNNAAASDTGFKGTTFANLMKK</sequence>
<dbReference type="AlphaFoldDB" id="A0A068RVH6"/>
<comment type="catalytic activity">
    <reaction evidence="6">
        <text>3-phenylpyruvate = enol-phenylpyruvate</text>
        <dbReference type="Rhea" id="RHEA:17097"/>
        <dbReference type="ChEBI" id="CHEBI:16815"/>
        <dbReference type="ChEBI" id="CHEBI:18005"/>
        <dbReference type="EC" id="5.3.2.1"/>
    </reaction>
</comment>
<evidence type="ECO:0000256" key="3">
    <source>
        <dbReference type="ARBA" id="ARBA00022514"/>
    </source>
</evidence>
<keyword evidence="4" id="KW-0964">Secreted</keyword>
<comment type="subcellular location">
    <subcellularLocation>
        <location evidence="1">Secreted</location>
    </subcellularLocation>
</comment>
<dbReference type="Pfam" id="PF01187">
    <property type="entry name" value="MIF"/>
    <property type="match status" value="1"/>
</dbReference>
<keyword evidence="3" id="KW-0202">Cytokine</keyword>
<comment type="catalytic activity">
    <reaction evidence="7">
        <text>L-dopachrome = 5,6-dihydroxyindole-2-carboxylate</text>
        <dbReference type="Rhea" id="RHEA:13041"/>
        <dbReference type="ChEBI" id="CHEBI:16875"/>
        <dbReference type="ChEBI" id="CHEBI:57509"/>
        <dbReference type="EC" id="5.3.3.12"/>
    </reaction>
</comment>
<comment type="similarity">
    <text evidence="2">Belongs to the MIF family.</text>
</comment>
<evidence type="ECO:0000313" key="13">
    <source>
        <dbReference type="EMBL" id="CDH53730.1"/>
    </source>
</evidence>
<dbReference type="SUPFAM" id="SSF55331">
    <property type="entry name" value="Tautomerase/MIF"/>
    <property type="match status" value="1"/>
</dbReference>
<organism evidence="13 14">
    <name type="scientific">Lichtheimia corymbifera JMRC:FSU:9682</name>
    <dbReference type="NCBI Taxonomy" id="1263082"/>
    <lineage>
        <taxon>Eukaryota</taxon>
        <taxon>Fungi</taxon>
        <taxon>Fungi incertae sedis</taxon>
        <taxon>Mucoromycota</taxon>
        <taxon>Mucoromycotina</taxon>
        <taxon>Mucoromycetes</taxon>
        <taxon>Mucorales</taxon>
        <taxon>Lichtheimiaceae</taxon>
        <taxon>Lichtheimia</taxon>
    </lineage>
</organism>
<dbReference type="STRING" id="1263082.A0A068RVH6"/>
<name>A0A068RVH6_9FUNG</name>
<comment type="caution">
    <text evidence="13">The sequence shown here is derived from an EMBL/GenBank/DDBJ whole genome shotgun (WGS) entry which is preliminary data.</text>
</comment>
<dbReference type="Gene3D" id="3.30.429.10">
    <property type="entry name" value="Macrophage Migration Inhibitory Factor"/>
    <property type="match status" value="1"/>
</dbReference>
<dbReference type="Proteomes" id="UP000027586">
    <property type="component" value="Unassembled WGS sequence"/>
</dbReference>
<protein>
    <recommendedName>
        <fullName evidence="12">L-dopachrome isomerase</fullName>
        <ecNumber evidence="9">5.3.2.1</ecNumber>
        <ecNumber evidence="8">5.3.3.12</ecNumber>
    </recommendedName>
    <alternativeName>
        <fullName evidence="10">L-dopachrome tautomerase</fullName>
    </alternativeName>
    <alternativeName>
        <fullName evidence="11">Phenylpyruvate tautomerase</fullName>
    </alternativeName>
</protein>
<proteinExistence type="inferred from homology"/>
<evidence type="ECO:0000256" key="11">
    <source>
        <dbReference type="ARBA" id="ARBA00041912"/>
    </source>
</evidence>
<evidence type="ECO:0000256" key="5">
    <source>
        <dbReference type="ARBA" id="ARBA00023235"/>
    </source>
</evidence>